<keyword evidence="1" id="KW-0853">WD repeat</keyword>
<evidence type="ECO:0000313" key="2">
    <source>
        <dbReference type="EMBL" id="KAB5516632.1"/>
    </source>
</evidence>
<protein>
    <submittedName>
        <fullName evidence="2">Uncharacterized protein</fullName>
    </submittedName>
</protein>
<proteinExistence type="predicted"/>
<dbReference type="SUPFAM" id="SSF50978">
    <property type="entry name" value="WD40 repeat-like"/>
    <property type="match status" value="1"/>
</dbReference>
<dbReference type="InterPro" id="IPR001680">
    <property type="entry name" value="WD40_rpt"/>
</dbReference>
<dbReference type="PROSITE" id="PS50082">
    <property type="entry name" value="WD_REPEATS_2"/>
    <property type="match status" value="1"/>
</dbReference>
<keyword evidence="3" id="KW-1185">Reference proteome</keyword>
<dbReference type="InterPro" id="IPR015943">
    <property type="entry name" value="WD40/YVTN_repeat-like_dom_sf"/>
</dbReference>
<dbReference type="InterPro" id="IPR036322">
    <property type="entry name" value="WD40_repeat_dom_sf"/>
</dbReference>
<dbReference type="InterPro" id="IPR053299">
    <property type="entry name" value="ASTRA_WD_repeat"/>
</dbReference>
<dbReference type="Pfam" id="PF00400">
    <property type="entry name" value="WD40"/>
    <property type="match status" value="1"/>
</dbReference>
<comment type="caution">
    <text evidence="2">The sequence shown here is derived from an EMBL/GenBank/DDBJ whole genome shotgun (WGS) entry which is preliminary data.</text>
</comment>
<dbReference type="Proteomes" id="UP000326939">
    <property type="component" value="Chromosome 17"/>
</dbReference>
<dbReference type="EMBL" id="VDCV01000017">
    <property type="protein sequence ID" value="KAB5516632.1"/>
    <property type="molecule type" value="Genomic_DNA"/>
</dbReference>
<dbReference type="Gene3D" id="2.130.10.10">
    <property type="entry name" value="YVTN repeat-like/Quinoprotein amine dehydrogenase"/>
    <property type="match status" value="1"/>
</dbReference>
<dbReference type="SMART" id="SM00320">
    <property type="entry name" value="WD40"/>
    <property type="match status" value="2"/>
</dbReference>
<name>A0A5N5JCJ3_9ROSI</name>
<reference evidence="3" key="1">
    <citation type="journal article" date="2019" name="Gigascience">
        <title>De novo genome assembly of the endangered Acer yangbiense, a plant species with extremely small populations endemic to Yunnan Province, China.</title>
        <authorList>
            <person name="Yang J."/>
            <person name="Wariss H.M."/>
            <person name="Tao L."/>
            <person name="Zhang R."/>
            <person name="Yun Q."/>
            <person name="Hollingsworth P."/>
            <person name="Dao Z."/>
            <person name="Luo G."/>
            <person name="Guo H."/>
            <person name="Ma Y."/>
            <person name="Sun W."/>
        </authorList>
    </citation>
    <scope>NUCLEOTIDE SEQUENCE [LARGE SCALE GENOMIC DNA]</scope>
    <source>
        <strain evidence="3">cv. br00</strain>
    </source>
</reference>
<organism evidence="2 3">
    <name type="scientific">Salix brachista</name>
    <dbReference type="NCBI Taxonomy" id="2182728"/>
    <lineage>
        <taxon>Eukaryota</taxon>
        <taxon>Viridiplantae</taxon>
        <taxon>Streptophyta</taxon>
        <taxon>Embryophyta</taxon>
        <taxon>Tracheophyta</taxon>
        <taxon>Spermatophyta</taxon>
        <taxon>Magnoliopsida</taxon>
        <taxon>eudicotyledons</taxon>
        <taxon>Gunneridae</taxon>
        <taxon>Pentapetalae</taxon>
        <taxon>rosids</taxon>
        <taxon>fabids</taxon>
        <taxon>Malpighiales</taxon>
        <taxon>Salicaceae</taxon>
        <taxon>Saliceae</taxon>
        <taxon>Salix</taxon>
    </lineage>
</organism>
<feature type="repeat" description="WD" evidence="1">
    <location>
        <begin position="10"/>
        <end position="51"/>
    </location>
</feature>
<gene>
    <name evidence="2" type="ORF">DKX38_027280</name>
</gene>
<dbReference type="AlphaFoldDB" id="A0A5N5JCJ3"/>
<evidence type="ECO:0000313" key="3">
    <source>
        <dbReference type="Proteomes" id="UP000326939"/>
    </source>
</evidence>
<accession>A0A5N5JCJ3</accession>
<evidence type="ECO:0000256" key="1">
    <source>
        <dbReference type="PROSITE-ProRule" id="PRU00221"/>
    </source>
</evidence>
<dbReference type="PANTHER" id="PTHR44156">
    <property type="entry name" value="SUPERNUMERARY LIMBS, ISOFORM B-RELATED"/>
    <property type="match status" value="1"/>
</dbReference>
<sequence length="105" mass="11535">MQIPIRLLEIHAHSESCRAARFINDGQAIITGSSDRSILATDLETGSPIARLENAHEDAIFSLINLTESTVASGDDQGCVKVTIFHFSLCLFVKVRYKALFPLAF</sequence>